<protein>
    <submittedName>
        <fullName evidence="2">NERD domain-containing protein</fullName>
    </submittedName>
</protein>
<gene>
    <name evidence="2" type="ORF">DS843_22560</name>
</gene>
<dbReference type="AlphaFoldDB" id="A0A9W7KQG6"/>
<comment type="caution">
    <text evidence="2">The sequence shown here is derived from an EMBL/GenBank/DDBJ whole genome shotgun (WGS) entry which is preliminary data.</text>
</comment>
<organism evidence="2 3">
    <name type="scientific">Roseomonas genomospecies 6</name>
    <dbReference type="NCBI Taxonomy" id="214106"/>
    <lineage>
        <taxon>Bacteria</taxon>
        <taxon>Pseudomonadati</taxon>
        <taxon>Pseudomonadota</taxon>
        <taxon>Alphaproteobacteria</taxon>
        <taxon>Acetobacterales</taxon>
        <taxon>Roseomonadaceae</taxon>
        <taxon>Roseomonas</taxon>
    </lineage>
</organism>
<dbReference type="EMBL" id="QOKW01000022">
    <property type="protein sequence ID" value="KAA0677625.1"/>
    <property type="molecule type" value="Genomic_DNA"/>
</dbReference>
<feature type="domain" description="NERD" evidence="1">
    <location>
        <begin position="32"/>
        <end position="146"/>
    </location>
</feature>
<dbReference type="RefSeq" id="WP_149471095.1">
    <property type="nucleotide sequence ID" value="NZ_QOKW01000022.1"/>
</dbReference>
<dbReference type="Pfam" id="PF08378">
    <property type="entry name" value="NERD"/>
    <property type="match status" value="1"/>
</dbReference>
<evidence type="ECO:0000259" key="1">
    <source>
        <dbReference type="PROSITE" id="PS50965"/>
    </source>
</evidence>
<accession>A0A9W7KQG6</accession>
<reference evidence="2 3" key="1">
    <citation type="submission" date="2018-07" db="EMBL/GenBank/DDBJ databases">
        <title>Genome sequence of Azospirillum sp. ATCC 49961.</title>
        <authorList>
            <person name="Sant'Anna F.H."/>
            <person name="Baldani J.I."/>
            <person name="Zilli J.E."/>
            <person name="Reis V.M."/>
            <person name="Hartmann A."/>
            <person name="Cruz L."/>
            <person name="de Souza E.M."/>
            <person name="de Oliveira Pedrosa F."/>
            <person name="Passaglia L.M.P."/>
        </authorList>
    </citation>
    <scope>NUCLEOTIDE SEQUENCE [LARGE SCALE GENOMIC DNA]</scope>
    <source>
        <strain evidence="2 3">ATCC 49961</strain>
    </source>
</reference>
<keyword evidence="3" id="KW-1185">Reference proteome</keyword>
<dbReference type="OrthoDB" id="5782056at2"/>
<sequence>MFDLVFLAVALLIIAVALFSRKASSPSRAERIGAAGEDRVHQAVARLGLPILSDLYVPHNGGTSQIDHVVCLGGFLAVIETKTYSGEIIAADPHAPYWVVRYGNQEHRLDNPLQQNWGHIRALKAHHSDVWMENIVVFAGDAVWCVPMPSGVVEIGDLAEALVTRRKPMAAAVARAWKSLTALEADGRKHKDTLRRAHVQRIQRKRAA</sequence>
<dbReference type="InterPro" id="IPR011528">
    <property type="entry name" value="NERD"/>
</dbReference>
<evidence type="ECO:0000313" key="3">
    <source>
        <dbReference type="Proteomes" id="UP000480854"/>
    </source>
</evidence>
<name>A0A9W7KQG6_9PROT</name>
<dbReference type="Proteomes" id="UP000480854">
    <property type="component" value="Unassembled WGS sequence"/>
</dbReference>
<proteinExistence type="predicted"/>
<dbReference type="PROSITE" id="PS50965">
    <property type="entry name" value="NERD"/>
    <property type="match status" value="1"/>
</dbReference>
<evidence type="ECO:0000313" key="2">
    <source>
        <dbReference type="EMBL" id="KAA0677625.1"/>
    </source>
</evidence>